<evidence type="ECO:0000313" key="7">
    <source>
        <dbReference type="Proteomes" id="UP000442535"/>
    </source>
</evidence>
<dbReference type="CDD" id="cd00056">
    <property type="entry name" value="ENDO3c"/>
    <property type="match status" value="1"/>
</dbReference>
<evidence type="ECO:0000256" key="2">
    <source>
        <dbReference type="ARBA" id="ARBA00022723"/>
    </source>
</evidence>
<dbReference type="PANTHER" id="PTHR10359:SF19">
    <property type="entry name" value="DNA REPAIR GLYCOSYLASE MJ1434-RELATED"/>
    <property type="match status" value="1"/>
</dbReference>
<dbReference type="GO" id="GO:0051539">
    <property type="term" value="F:4 iron, 4 sulfur cluster binding"/>
    <property type="evidence" value="ECO:0007669"/>
    <property type="project" value="UniProtKB-KW"/>
</dbReference>
<dbReference type="GO" id="GO:0003824">
    <property type="term" value="F:catalytic activity"/>
    <property type="evidence" value="ECO:0007669"/>
    <property type="project" value="InterPro"/>
</dbReference>
<keyword evidence="2" id="KW-0479">Metal-binding</keyword>
<comment type="caution">
    <text evidence="6">The sequence shown here is derived from an EMBL/GenBank/DDBJ whole genome shotgun (WGS) entry which is preliminary data.</text>
</comment>
<dbReference type="InterPro" id="IPR003265">
    <property type="entry name" value="HhH-GPD_domain"/>
</dbReference>
<dbReference type="AlphaFoldDB" id="A0A7K0K1Q0"/>
<keyword evidence="4" id="KW-0411">Iron-sulfur</keyword>
<keyword evidence="3" id="KW-0408">Iron</keyword>
<evidence type="ECO:0000256" key="3">
    <source>
        <dbReference type="ARBA" id="ARBA00023004"/>
    </source>
</evidence>
<dbReference type="Proteomes" id="UP000442535">
    <property type="component" value="Unassembled WGS sequence"/>
</dbReference>
<dbReference type="Gene3D" id="1.10.340.30">
    <property type="entry name" value="Hypothetical protein, domain 2"/>
    <property type="match status" value="1"/>
</dbReference>
<keyword evidence="1" id="KW-0004">4Fe-4S</keyword>
<feature type="domain" description="HhH-GPD" evidence="5">
    <location>
        <begin position="38"/>
        <end position="195"/>
    </location>
</feature>
<dbReference type="SMART" id="SM00478">
    <property type="entry name" value="ENDO3c"/>
    <property type="match status" value="1"/>
</dbReference>
<gene>
    <name evidence="6" type="ORF">FYJ63_04050</name>
</gene>
<dbReference type="Pfam" id="PF00730">
    <property type="entry name" value="HhH-GPD"/>
    <property type="match status" value="1"/>
</dbReference>
<evidence type="ECO:0000256" key="1">
    <source>
        <dbReference type="ARBA" id="ARBA00022485"/>
    </source>
</evidence>
<dbReference type="SUPFAM" id="SSF48150">
    <property type="entry name" value="DNA-glycosylase"/>
    <property type="match status" value="1"/>
</dbReference>
<name>A0A7K0K1Q0_9ACTO</name>
<organism evidence="6 7">
    <name type="scientific">Mobiluncus porci</name>
    <dbReference type="NCBI Taxonomy" id="2652278"/>
    <lineage>
        <taxon>Bacteria</taxon>
        <taxon>Bacillati</taxon>
        <taxon>Actinomycetota</taxon>
        <taxon>Actinomycetes</taxon>
        <taxon>Actinomycetales</taxon>
        <taxon>Actinomycetaceae</taxon>
        <taxon>Mobiluncus</taxon>
    </lineage>
</organism>
<evidence type="ECO:0000256" key="4">
    <source>
        <dbReference type="ARBA" id="ARBA00023014"/>
    </source>
</evidence>
<dbReference type="RefSeq" id="WP_154544057.1">
    <property type="nucleotide sequence ID" value="NZ_JAQYQY010000022.1"/>
</dbReference>
<keyword evidence="7" id="KW-1185">Reference proteome</keyword>
<reference evidence="6 7" key="1">
    <citation type="submission" date="2019-08" db="EMBL/GenBank/DDBJ databases">
        <title>In-depth cultivation of the pig gut microbiome towards novel bacterial diversity and tailored functional studies.</title>
        <authorList>
            <person name="Wylensek D."/>
            <person name="Hitch T.C.A."/>
            <person name="Clavel T."/>
        </authorList>
    </citation>
    <scope>NUCLEOTIDE SEQUENCE [LARGE SCALE GENOMIC DNA]</scope>
    <source>
        <strain evidence="6 7">RF-GAM-744-WT-7</strain>
    </source>
</reference>
<dbReference type="PIRSF" id="PIRSF001435">
    <property type="entry name" value="Nth"/>
    <property type="match status" value="1"/>
</dbReference>
<dbReference type="PANTHER" id="PTHR10359">
    <property type="entry name" value="A/G-SPECIFIC ADENINE GLYCOSYLASE/ENDONUCLEASE III"/>
    <property type="match status" value="1"/>
</dbReference>
<protein>
    <submittedName>
        <fullName evidence="6">Deoxyribonuclease</fullName>
    </submittedName>
</protein>
<sequence>MERVTMREILAILRCKVKDPGKWWPAETRFEILVGAVLTQNTTWTSVEKAIANLKGLGLLEPTRLADADPEEIGEAIRTAGYWRVKTAYLLAITEWFLEIDARATELTDAELRRSLLEVRGVGEETADDIMLYAYRRPVFIYDAYGRRLLAAAGWGEFRTYPAARKALDGRIRAEGFTVAELAELHGLIVQAGKDARAAGGWDKYWPTSE</sequence>
<dbReference type="InterPro" id="IPR011257">
    <property type="entry name" value="DNA_glycosylase"/>
</dbReference>
<dbReference type="GO" id="GO:0046872">
    <property type="term" value="F:metal ion binding"/>
    <property type="evidence" value="ECO:0007669"/>
    <property type="project" value="UniProtKB-KW"/>
</dbReference>
<proteinExistence type="predicted"/>
<evidence type="ECO:0000313" key="6">
    <source>
        <dbReference type="EMBL" id="MST49411.1"/>
    </source>
</evidence>
<dbReference type="EMBL" id="VUMY01000006">
    <property type="protein sequence ID" value="MST49411.1"/>
    <property type="molecule type" value="Genomic_DNA"/>
</dbReference>
<dbReference type="GO" id="GO:0006284">
    <property type="term" value="P:base-excision repair"/>
    <property type="evidence" value="ECO:0007669"/>
    <property type="project" value="InterPro"/>
</dbReference>
<evidence type="ECO:0000259" key="5">
    <source>
        <dbReference type="SMART" id="SM00478"/>
    </source>
</evidence>
<accession>A0A7K0K1Q0</accession>